<gene>
    <name evidence="3" type="ORF">FMM08_11170</name>
</gene>
<keyword evidence="2" id="KW-0472">Membrane</keyword>
<name>A0A5C8ZGP6_9ACTN</name>
<dbReference type="AlphaFoldDB" id="A0A5C8ZGP6"/>
<keyword evidence="4" id="KW-1185">Reference proteome</keyword>
<evidence type="ECO:0008006" key="5">
    <source>
        <dbReference type="Google" id="ProtNLM"/>
    </source>
</evidence>
<protein>
    <recommendedName>
        <fullName evidence="5">Alpha/beta hydrolase family protein</fullName>
    </recommendedName>
</protein>
<evidence type="ECO:0000256" key="2">
    <source>
        <dbReference type="SAM" id="Phobius"/>
    </source>
</evidence>
<comment type="caution">
    <text evidence="3">The sequence shown here is derived from an EMBL/GenBank/DDBJ whole genome shotgun (WGS) entry which is preliminary data.</text>
</comment>
<dbReference type="Gene3D" id="3.40.50.1820">
    <property type="entry name" value="alpha/beta hydrolase"/>
    <property type="match status" value="1"/>
</dbReference>
<dbReference type="EMBL" id="VKAC01000006">
    <property type="protein sequence ID" value="TXR56010.1"/>
    <property type="molecule type" value="Genomic_DNA"/>
</dbReference>
<feature type="compositionally biased region" description="Low complexity" evidence="1">
    <location>
        <begin position="168"/>
        <end position="188"/>
    </location>
</feature>
<feature type="compositionally biased region" description="Low complexity" evidence="1">
    <location>
        <begin position="149"/>
        <end position="159"/>
    </location>
</feature>
<dbReference type="InterPro" id="IPR029058">
    <property type="entry name" value="AB_hydrolase_fold"/>
</dbReference>
<reference evidence="3 4" key="1">
    <citation type="submission" date="2019-07" db="EMBL/GenBank/DDBJ databases">
        <title>Quadrisphaera sp. strain DD2A genome sequencing and assembly.</title>
        <authorList>
            <person name="Kim I."/>
        </authorList>
    </citation>
    <scope>NUCLEOTIDE SEQUENCE [LARGE SCALE GENOMIC DNA]</scope>
    <source>
        <strain evidence="3 4">DD2A</strain>
    </source>
</reference>
<dbReference type="RefSeq" id="WP_147926442.1">
    <property type="nucleotide sequence ID" value="NZ_VKAC01000006.1"/>
</dbReference>
<feature type="transmembrane region" description="Helical" evidence="2">
    <location>
        <begin position="110"/>
        <end position="131"/>
    </location>
</feature>
<evidence type="ECO:0000313" key="4">
    <source>
        <dbReference type="Proteomes" id="UP000321234"/>
    </source>
</evidence>
<dbReference type="OrthoDB" id="5095936at2"/>
<evidence type="ECO:0000256" key="1">
    <source>
        <dbReference type="SAM" id="MobiDB-lite"/>
    </source>
</evidence>
<dbReference type="SUPFAM" id="SSF53474">
    <property type="entry name" value="alpha/beta-Hydrolases"/>
    <property type="match status" value="1"/>
</dbReference>
<organism evidence="3 4">
    <name type="scientific">Quadrisphaera setariae</name>
    <dbReference type="NCBI Taxonomy" id="2593304"/>
    <lineage>
        <taxon>Bacteria</taxon>
        <taxon>Bacillati</taxon>
        <taxon>Actinomycetota</taxon>
        <taxon>Actinomycetes</taxon>
        <taxon>Kineosporiales</taxon>
        <taxon>Kineosporiaceae</taxon>
        <taxon>Quadrisphaera</taxon>
    </lineage>
</organism>
<evidence type="ECO:0000313" key="3">
    <source>
        <dbReference type="EMBL" id="TXR56010.1"/>
    </source>
</evidence>
<keyword evidence="2" id="KW-0812">Transmembrane</keyword>
<proteinExistence type="predicted"/>
<feature type="region of interest" description="Disordered" evidence="1">
    <location>
        <begin position="138"/>
        <end position="193"/>
    </location>
</feature>
<accession>A0A5C8ZGP6</accession>
<sequence>MSADEGLRVSGGAGGTAVELEDLDHAATRLHHSAADLREAGADLHRGKSLLQGLDGVLADPGAVLALEGGLVAAHQELQQVAESTEGLAQLVAVCLAGYRTADEADRNRWAAFGAAVGLVSPVIPVLGWVVTENTSAWRREPPGGGGAEVPAPGAPSAVQQLPPPGPGVALGPPSGAVPSSAPALPGLTGSLPATADPQLVPVPGAPVPALPGAGAPVVPEAEQHPDGLTVLGRFIGPAEEPFFGALAGALAGPAALLVPAAPLLMSRASSSGADRGIGASTRTVVTPRPLPAEVAAAGAPTGVGDVLRRLEDAHEAPRSELRIRVERTVHADGSRSTIVYLPGTKDWSSGSTNPASWDAIALGMAGEPSAFTDAVVKAVEDAGVEADEPVMLAGYSLGGITAAQLAADPALRARFDVQGLVTAGSPIGNVDLPPDVQALSLEHDEDLVPKLEGVENTSLRSNQVTVTAPTPGQLGAHEVQGYAVLAEAVDASDDASLTAVRAAVGQFFSQPGDSTTVTEVAATRVDR</sequence>
<dbReference type="Proteomes" id="UP000321234">
    <property type="component" value="Unassembled WGS sequence"/>
</dbReference>
<keyword evidence="2" id="KW-1133">Transmembrane helix</keyword>